<sequence>MTPRLGMHFDDLDEEYNFYNAYGKLAGFSIRKESGNRGKDGEVVWKRFVCSKEGKTDEKHWIGLIDIASQSKEGFEFLISGHTELEMKLRQMTLNNPSNSSIDKGKAIVDSNVGLQGKRGEESEKNQSLVVSTRADCLKCHQEPEQNLLVCCPNLQKLGLEARIMEIGFPIEIDFWDKQRSPECLINHLMMVDMSEVSLSSNNVVEFVRFLLLNACVLIRMTLNYTTTPRGKMEEEETVNKLLLFKSASPQVQLEIKPYVDEEC</sequence>
<dbReference type="EMBL" id="CM056820">
    <property type="protein sequence ID" value="KAJ8616677.1"/>
    <property type="molecule type" value="Genomic_DNA"/>
</dbReference>
<dbReference type="Proteomes" id="UP001234297">
    <property type="component" value="Chromosome 12"/>
</dbReference>
<accession>A0ACC2K6D5</accession>
<name>A0ACC2K6D5_PERAE</name>
<evidence type="ECO:0000313" key="2">
    <source>
        <dbReference type="Proteomes" id="UP001234297"/>
    </source>
</evidence>
<keyword evidence="2" id="KW-1185">Reference proteome</keyword>
<gene>
    <name evidence="1" type="ORF">MRB53_036049</name>
</gene>
<reference evidence="1 2" key="1">
    <citation type="journal article" date="2022" name="Hortic Res">
        <title>A haplotype resolved chromosomal level avocado genome allows analysis of novel avocado genes.</title>
        <authorList>
            <person name="Nath O."/>
            <person name="Fletcher S.J."/>
            <person name="Hayward A."/>
            <person name="Shaw L.M."/>
            <person name="Masouleh A.K."/>
            <person name="Furtado A."/>
            <person name="Henry R.J."/>
            <person name="Mitter N."/>
        </authorList>
    </citation>
    <scope>NUCLEOTIDE SEQUENCE [LARGE SCALE GENOMIC DNA]</scope>
    <source>
        <strain evidence="2">cv. Hass</strain>
    </source>
</reference>
<proteinExistence type="predicted"/>
<evidence type="ECO:0000313" key="1">
    <source>
        <dbReference type="EMBL" id="KAJ8616677.1"/>
    </source>
</evidence>
<organism evidence="1 2">
    <name type="scientific">Persea americana</name>
    <name type="common">Avocado</name>
    <dbReference type="NCBI Taxonomy" id="3435"/>
    <lineage>
        <taxon>Eukaryota</taxon>
        <taxon>Viridiplantae</taxon>
        <taxon>Streptophyta</taxon>
        <taxon>Embryophyta</taxon>
        <taxon>Tracheophyta</taxon>
        <taxon>Spermatophyta</taxon>
        <taxon>Magnoliopsida</taxon>
        <taxon>Magnoliidae</taxon>
        <taxon>Laurales</taxon>
        <taxon>Lauraceae</taxon>
        <taxon>Persea</taxon>
    </lineage>
</organism>
<comment type="caution">
    <text evidence="1">The sequence shown here is derived from an EMBL/GenBank/DDBJ whole genome shotgun (WGS) entry which is preliminary data.</text>
</comment>
<protein>
    <submittedName>
        <fullName evidence="1">Uncharacterized protein</fullName>
    </submittedName>
</protein>